<name>A0ABW1ZSK8_9DEIO</name>
<dbReference type="RefSeq" id="WP_224612122.1">
    <property type="nucleotide sequence ID" value="NZ_JAIQXV010000023.1"/>
</dbReference>
<gene>
    <name evidence="1" type="ORF">ACFP90_20730</name>
</gene>
<accession>A0ABW1ZSK8</accession>
<proteinExistence type="predicted"/>
<reference evidence="2" key="1">
    <citation type="journal article" date="2019" name="Int. J. Syst. Evol. Microbiol.">
        <title>The Global Catalogue of Microorganisms (GCM) 10K type strain sequencing project: providing services to taxonomists for standard genome sequencing and annotation.</title>
        <authorList>
            <consortium name="The Broad Institute Genomics Platform"/>
            <consortium name="The Broad Institute Genome Sequencing Center for Infectious Disease"/>
            <person name="Wu L."/>
            <person name="Ma J."/>
        </authorList>
    </citation>
    <scope>NUCLEOTIDE SEQUENCE [LARGE SCALE GENOMIC DNA]</scope>
    <source>
        <strain evidence="2">CCUG 63830</strain>
    </source>
</reference>
<dbReference type="Proteomes" id="UP001596317">
    <property type="component" value="Unassembled WGS sequence"/>
</dbReference>
<dbReference type="EMBL" id="JBHSWB010000002">
    <property type="protein sequence ID" value="MFC6662482.1"/>
    <property type="molecule type" value="Genomic_DNA"/>
</dbReference>
<keyword evidence="2" id="KW-1185">Reference proteome</keyword>
<comment type="caution">
    <text evidence="1">The sequence shown here is derived from an EMBL/GenBank/DDBJ whole genome shotgun (WGS) entry which is preliminary data.</text>
</comment>
<organism evidence="1 2">
    <name type="scientific">Deinococcus multiflagellatus</name>
    <dbReference type="NCBI Taxonomy" id="1656887"/>
    <lineage>
        <taxon>Bacteria</taxon>
        <taxon>Thermotogati</taxon>
        <taxon>Deinococcota</taxon>
        <taxon>Deinococci</taxon>
        <taxon>Deinococcales</taxon>
        <taxon>Deinococcaceae</taxon>
        <taxon>Deinococcus</taxon>
    </lineage>
</organism>
<sequence>MISPVSLHFEPPEPPGERDWPPYVRLTYGAYLHVYTSAPLTTEPPYPEEHLGRLIRLGYHVLGLLTEQTGRLSDEAVLAVAVLKDLEEERQVRPAGSEVATLLEEIQALLVARLRTLSLPTGAGLYSAADAAAVVARWAEEAETVYTETARLMQAYLEEVRGIMAMRSVTLVRRAHTVVEQSPSEVHQAAISQVQALLERLERGELKVTEVQMVERGRFQEITLKGWRDEATTPHVSPETVGPECI</sequence>
<protein>
    <submittedName>
        <fullName evidence="1">Uncharacterized protein</fullName>
    </submittedName>
</protein>
<evidence type="ECO:0000313" key="1">
    <source>
        <dbReference type="EMBL" id="MFC6662482.1"/>
    </source>
</evidence>
<evidence type="ECO:0000313" key="2">
    <source>
        <dbReference type="Proteomes" id="UP001596317"/>
    </source>
</evidence>